<dbReference type="AlphaFoldDB" id="A0A7M5XBW3"/>
<protein>
    <submittedName>
        <fullName evidence="1">Uncharacterized protein</fullName>
    </submittedName>
</protein>
<dbReference type="EnsemblMetazoa" id="CLYHEMT021016.1">
    <property type="protein sequence ID" value="CLYHEMP021016.1"/>
    <property type="gene ID" value="CLYHEMG021016"/>
</dbReference>
<proteinExistence type="predicted"/>
<accession>A0A7M5XBW3</accession>
<reference evidence="1" key="1">
    <citation type="submission" date="2021-01" db="UniProtKB">
        <authorList>
            <consortium name="EnsemblMetazoa"/>
        </authorList>
    </citation>
    <scope>IDENTIFICATION</scope>
</reference>
<sequence length="288" mass="34322">KYNESKEELNSIKNELYTTNIKLANNETELYIAKNELTSLKEELKDRDLHFQIVRDESNETKKGIGVLEVELRKSRNEFLESRKENAKTLELFQRVSNTVQLYSLNLKSCEGLFYSIIENVFEEEGFMQVEPIKADDKVYNFDGFNELKKLFPKSNLPVYKKRMDNLFKKMEKGKLYFHQQNIFVKLSPFRDSSKQLYVCHDTGINNFRNDPRTVFFNDNFALWAGRSSSYDLFMQITNFNVENSELFIVSRKNQQELSLQYYGNNDINWKDFVNEKNELMFYLKKNF</sequence>
<organism evidence="1 2">
    <name type="scientific">Clytia hemisphaerica</name>
    <dbReference type="NCBI Taxonomy" id="252671"/>
    <lineage>
        <taxon>Eukaryota</taxon>
        <taxon>Metazoa</taxon>
        <taxon>Cnidaria</taxon>
        <taxon>Hydrozoa</taxon>
        <taxon>Hydroidolina</taxon>
        <taxon>Leptothecata</taxon>
        <taxon>Obeliida</taxon>
        <taxon>Clytiidae</taxon>
        <taxon>Clytia</taxon>
    </lineage>
</organism>
<dbReference type="Proteomes" id="UP000594262">
    <property type="component" value="Unplaced"/>
</dbReference>
<name>A0A7M5XBW3_9CNID</name>
<keyword evidence="2" id="KW-1185">Reference proteome</keyword>
<evidence type="ECO:0000313" key="2">
    <source>
        <dbReference type="Proteomes" id="UP000594262"/>
    </source>
</evidence>
<evidence type="ECO:0000313" key="1">
    <source>
        <dbReference type="EnsemblMetazoa" id="CLYHEMP021016.1"/>
    </source>
</evidence>